<dbReference type="Proteomes" id="UP000467840">
    <property type="component" value="Chromosome 17"/>
</dbReference>
<keyword evidence="2" id="KW-1185">Reference proteome</keyword>
<comment type="caution">
    <text evidence="1">The sequence shown here is derived from an EMBL/GenBank/DDBJ whole genome shotgun (WGS) entry which is preliminary data.</text>
</comment>
<dbReference type="AlphaFoldDB" id="A0A6A6M7G5"/>
<name>A0A6A6M7G5_HEVBR</name>
<proteinExistence type="predicted"/>
<organism evidence="1 2">
    <name type="scientific">Hevea brasiliensis</name>
    <name type="common">Para rubber tree</name>
    <name type="synonym">Siphonia brasiliensis</name>
    <dbReference type="NCBI Taxonomy" id="3981"/>
    <lineage>
        <taxon>Eukaryota</taxon>
        <taxon>Viridiplantae</taxon>
        <taxon>Streptophyta</taxon>
        <taxon>Embryophyta</taxon>
        <taxon>Tracheophyta</taxon>
        <taxon>Spermatophyta</taxon>
        <taxon>Magnoliopsida</taxon>
        <taxon>eudicotyledons</taxon>
        <taxon>Gunneridae</taxon>
        <taxon>Pentapetalae</taxon>
        <taxon>rosids</taxon>
        <taxon>fabids</taxon>
        <taxon>Malpighiales</taxon>
        <taxon>Euphorbiaceae</taxon>
        <taxon>Crotonoideae</taxon>
        <taxon>Micrandreae</taxon>
        <taxon>Hevea</taxon>
    </lineage>
</organism>
<evidence type="ECO:0000313" key="2">
    <source>
        <dbReference type="Proteomes" id="UP000467840"/>
    </source>
</evidence>
<gene>
    <name evidence="1" type="ORF">GH714_019996</name>
</gene>
<dbReference type="PANTHER" id="PTHR47590:SF1">
    <property type="entry name" value="F-BOX_KELCH-REPEAT PROTEIN SKIP25"/>
    <property type="match status" value="1"/>
</dbReference>
<sequence length="134" mass="14926">MGEGLKNVRFSRDAIDAVGWRGKLCIVNAKGDAAKEGSVHDTEKDTWEDMPEGMLARWKGPVQPWMRRRCNARVFVVCSGSNNTSGIAALDVVVVPVRLWIVETPPRCDAMAIHILPRISQPDQLVFNRLSSVR</sequence>
<dbReference type="EMBL" id="JAAGAX010000007">
    <property type="protein sequence ID" value="KAF2308807.1"/>
    <property type="molecule type" value="Genomic_DNA"/>
</dbReference>
<evidence type="ECO:0000313" key="1">
    <source>
        <dbReference type="EMBL" id="KAF2308807.1"/>
    </source>
</evidence>
<accession>A0A6A6M7G5</accession>
<dbReference type="PANTHER" id="PTHR47590">
    <property type="entry name" value="F-BOX/KELCH-REPEAT PROTEIN SKIP25"/>
    <property type="match status" value="1"/>
</dbReference>
<protein>
    <submittedName>
        <fullName evidence="1">Uncharacterized protein</fullName>
    </submittedName>
</protein>
<reference evidence="1 2" key="1">
    <citation type="journal article" date="2020" name="Mol. Plant">
        <title>The Chromosome-Based Rubber Tree Genome Provides New Insights into Spurge Genome Evolution and Rubber Biosynthesis.</title>
        <authorList>
            <person name="Liu J."/>
            <person name="Shi C."/>
            <person name="Shi C.C."/>
            <person name="Li W."/>
            <person name="Zhang Q.J."/>
            <person name="Zhang Y."/>
            <person name="Li K."/>
            <person name="Lu H.F."/>
            <person name="Shi C."/>
            <person name="Zhu S.T."/>
            <person name="Xiao Z.Y."/>
            <person name="Nan H."/>
            <person name="Yue Y."/>
            <person name="Zhu X.G."/>
            <person name="Wu Y."/>
            <person name="Hong X.N."/>
            <person name="Fan G.Y."/>
            <person name="Tong Y."/>
            <person name="Zhang D."/>
            <person name="Mao C.L."/>
            <person name="Liu Y.L."/>
            <person name="Hao S.J."/>
            <person name="Liu W.Q."/>
            <person name="Lv M.Q."/>
            <person name="Zhang H.B."/>
            <person name="Liu Y."/>
            <person name="Hu-Tang G.R."/>
            <person name="Wang J.P."/>
            <person name="Wang J.H."/>
            <person name="Sun Y.H."/>
            <person name="Ni S.B."/>
            <person name="Chen W.B."/>
            <person name="Zhang X.C."/>
            <person name="Jiao Y.N."/>
            <person name="Eichler E.E."/>
            <person name="Li G.H."/>
            <person name="Liu X."/>
            <person name="Gao L.Z."/>
        </authorList>
    </citation>
    <scope>NUCLEOTIDE SEQUENCE [LARGE SCALE GENOMIC DNA]</scope>
    <source>
        <strain evidence="2">cv. GT1</strain>
        <tissue evidence="1">Leaf</tissue>
    </source>
</reference>